<accession>A0ABV1H2J1</accession>
<gene>
    <name evidence="1" type="ORF">WMO37_00090</name>
</gene>
<dbReference type="Proteomes" id="UP001546774">
    <property type="component" value="Unassembled WGS sequence"/>
</dbReference>
<protein>
    <recommendedName>
        <fullName evidence="3">Glycosyl hydrolase family 88</fullName>
    </recommendedName>
</protein>
<proteinExistence type="predicted"/>
<dbReference type="SUPFAM" id="SSF48208">
    <property type="entry name" value="Six-hairpin glycosidases"/>
    <property type="match status" value="1"/>
</dbReference>
<dbReference type="InterPro" id="IPR008928">
    <property type="entry name" value="6-hairpin_glycosidase_sf"/>
</dbReference>
<evidence type="ECO:0008006" key="3">
    <source>
        <dbReference type="Google" id="ProtNLM"/>
    </source>
</evidence>
<organism evidence="1 2">
    <name type="scientific">Lachnospira intestinalis</name>
    <dbReference type="NCBI Taxonomy" id="3133158"/>
    <lineage>
        <taxon>Bacteria</taxon>
        <taxon>Bacillati</taxon>
        <taxon>Bacillota</taxon>
        <taxon>Clostridia</taxon>
        <taxon>Lachnospirales</taxon>
        <taxon>Lachnospiraceae</taxon>
        <taxon>Lachnospira</taxon>
    </lineage>
</organism>
<keyword evidence="2" id="KW-1185">Reference proteome</keyword>
<reference evidence="1" key="1">
    <citation type="submission" date="2024-03" db="EMBL/GenBank/DDBJ databases">
        <title>Human intestinal bacterial collection.</title>
        <authorList>
            <person name="Pauvert C."/>
            <person name="Hitch T.C.A."/>
            <person name="Clavel T."/>
        </authorList>
    </citation>
    <scope>NUCLEOTIDE SEQUENCE [LARGE SCALE GENOMIC DNA]</scope>
    <source>
        <strain evidence="1">CLA-AA-H89B</strain>
    </source>
</reference>
<comment type="caution">
    <text evidence="1">The sequence shown here is derived from an EMBL/GenBank/DDBJ whole genome shotgun (WGS) entry which is preliminary data.</text>
</comment>
<dbReference type="EMBL" id="JBBMFS010000001">
    <property type="protein sequence ID" value="MEQ2553417.1"/>
    <property type="molecule type" value="Genomic_DNA"/>
</dbReference>
<evidence type="ECO:0000313" key="1">
    <source>
        <dbReference type="EMBL" id="MEQ2553417.1"/>
    </source>
</evidence>
<name>A0ABV1H2J1_9FIRM</name>
<evidence type="ECO:0000313" key="2">
    <source>
        <dbReference type="Proteomes" id="UP001546774"/>
    </source>
</evidence>
<sequence>MIEIYCEKLYKYSRIEEPVSVTIPFKKGAYTKTEDMAVLQNGSPVLIQPKVTARYDDGSIRYLFLRFLADLPANKAAVLQFDVNAKAGTNSNINKTAGKGMTATVEKVADGFRVDTGCLKYEVANHSGSIFKELDDGRKIYKAADFEGPYLKDGNGDTYDMQIDTWRVVEAGPVCVILSAEGSSLCSRADDTVNSGTGGAKNIRFELRLTAYAGKPWTEVSYRIINTTDEPLAVKSLVFHYKAGTEAVSDALIPMNFDAETDSTGCGDTLTDNSANEGPLFHTRGILELEAIEKKTPPETVRTLVGSSNYKTDFFIGKDGEPVNKVIDAKYLLKEANEHFAEVLYGTFMADRTDEKDGLCITVYQAQQNYPKAVRADKNGISVMLVPEGVGNVVMQPGMAREQQFLMHFHAPEEPVWELDNRSLIYQMPDRPCIAPRIFKEAGVMLDVFPEKLNNDVEIALMGKADAHARCYGMLNWGDTWDSGYTMQGRGNGRVVWSNNEYDFPHSCALQYARTGVRRYLDYLLVTAKHWMDVDICHYSKNPLRIGGQWEHTAGHCANGVMVCSHEWVEGLLDYYHFSGDERGLASAIGIGENVLRLLDTPMYAHAGEANARETGWALRTLTALYIETHDKKWVEKCDWIIHSFEVWEDEYGSWLAPYTDNTAIRVGFMISVAVGSVMRYYREFPQEDIKEMLIRAVDDLIENCLMDNGLFYYKELPSLARLGNNTLLLESLAIAYELTGDKKYLAPGLETFKRAIYEKPSTINGQKREEEDAIIGAGSSTKGFAQSFIPLITYYKALSENDMTW</sequence>